<keyword evidence="2" id="KW-1185">Reference proteome</keyword>
<reference evidence="1 2" key="1">
    <citation type="submission" date="2020-08" db="EMBL/GenBank/DDBJ databases">
        <title>Genomic Encyclopedia of Type Strains, Phase IV (KMG-IV): sequencing the most valuable type-strain genomes for metagenomic binning, comparative biology and taxonomic classification.</title>
        <authorList>
            <person name="Goeker M."/>
        </authorList>
    </citation>
    <scope>NUCLEOTIDE SEQUENCE [LARGE SCALE GENOMIC DNA]</scope>
    <source>
        <strain evidence="1 2">DSM 100734</strain>
    </source>
</reference>
<organism evidence="1 2">
    <name type="scientific">Rhizobium wenxiniae</name>
    <dbReference type="NCBI Taxonomy" id="1737357"/>
    <lineage>
        <taxon>Bacteria</taxon>
        <taxon>Pseudomonadati</taxon>
        <taxon>Pseudomonadota</taxon>
        <taxon>Alphaproteobacteria</taxon>
        <taxon>Hyphomicrobiales</taxon>
        <taxon>Rhizobiaceae</taxon>
        <taxon>Rhizobium/Agrobacterium group</taxon>
        <taxon>Rhizobium</taxon>
    </lineage>
</organism>
<protein>
    <submittedName>
        <fullName evidence="1">Uncharacterized protein</fullName>
    </submittedName>
</protein>
<accession>A0A7X0D2R9</accession>
<evidence type="ECO:0000313" key="1">
    <source>
        <dbReference type="EMBL" id="MBB6165792.1"/>
    </source>
</evidence>
<name>A0A7X0D2R9_9HYPH</name>
<proteinExistence type="predicted"/>
<dbReference type="EMBL" id="JACHEG010000011">
    <property type="protein sequence ID" value="MBB6165792.1"/>
    <property type="molecule type" value="Genomic_DNA"/>
</dbReference>
<gene>
    <name evidence="1" type="ORF">HNQ72_005640</name>
</gene>
<dbReference type="AlphaFoldDB" id="A0A7X0D2R9"/>
<sequence>MPSLSWRTLTLVGLRIPKVGGSSQHLVSVELALSVVDCLSVRSWEAHAHTIPYSGINSTSAFSSALSIAPKFAVVVNHEAQRETSMLLLKLKLLLRLRVAN</sequence>
<dbReference type="Proteomes" id="UP000547879">
    <property type="component" value="Unassembled WGS sequence"/>
</dbReference>
<comment type="caution">
    <text evidence="1">The sequence shown here is derived from an EMBL/GenBank/DDBJ whole genome shotgun (WGS) entry which is preliminary data.</text>
</comment>
<evidence type="ECO:0000313" key="2">
    <source>
        <dbReference type="Proteomes" id="UP000547879"/>
    </source>
</evidence>